<evidence type="ECO:0000256" key="1">
    <source>
        <dbReference type="SAM" id="MobiDB-lite"/>
    </source>
</evidence>
<comment type="caution">
    <text evidence="2">The sequence shown here is derived from an EMBL/GenBank/DDBJ whole genome shotgun (WGS) entry which is preliminary data.</text>
</comment>
<evidence type="ECO:0000313" key="3">
    <source>
        <dbReference type="Proteomes" id="UP001518990"/>
    </source>
</evidence>
<protein>
    <recommendedName>
        <fullName evidence="4">M23 family metallopeptidase</fullName>
    </recommendedName>
</protein>
<proteinExistence type="predicted"/>
<name>A0ABS3KHP2_9PROT</name>
<accession>A0ABS3KHP2</accession>
<evidence type="ECO:0008006" key="4">
    <source>
        <dbReference type="Google" id="ProtNLM"/>
    </source>
</evidence>
<keyword evidence="3" id="KW-1185">Reference proteome</keyword>
<reference evidence="2 3" key="1">
    <citation type="submission" date="2020-09" db="EMBL/GenBank/DDBJ databases">
        <title>Roseomonas.</title>
        <authorList>
            <person name="Zhu W."/>
        </authorList>
    </citation>
    <scope>NUCLEOTIDE SEQUENCE [LARGE SCALE GENOMIC DNA]</scope>
    <source>
        <strain evidence="2 3">1311</strain>
    </source>
</reference>
<feature type="region of interest" description="Disordered" evidence="1">
    <location>
        <begin position="66"/>
        <end position="85"/>
    </location>
</feature>
<organism evidence="2 3">
    <name type="scientific">Roseomonas marmotae</name>
    <dbReference type="NCBI Taxonomy" id="2768161"/>
    <lineage>
        <taxon>Bacteria</taxon>
        <taxon>Pseudomonadati</taxon>
        <taxon>Pseudomonadota</taxon>
        <taxon>Alphaproteobacteria</taxon>
        <taxon>Acetobacterales</taxon>
        <taxon>Roseomonadaceae</taxon>
        <taxon>Roseomonas</taxon>
    </lineage>
</organism>
<dbReference type="EMBL" id="JACTNF010000023">
    <property type="protein sequence ID" value="MBO1076517.1"/>
    <property type="molecule type" value="Genomic_DNA"/>
</dbReference>
<sequence>MGEAQARGVGVLIHGGRQQFPHPHVELRQDGLEQGVGPRLVMGGSVIFTTRPSSQRVLPQPMVAMPVPSRHGPISLDGSRLAQLS</sequence>
<dbReference type="Proteomes" id="UP001518990">
    <property type="component" value="Unassembled WGS sequence"/>
</dbReference>
<dbReference type="RefSeq" id="WP_207449601.1">
    <property type="nucleotide sequence ID" value="NZ_JACTNF010000023.1"/>
</dbReference>
<gene>
    <name evidence="2" type="ORF">IAI60_18040</name>
</gene>
<evidence type="ECO:0000313" key="2">
    <source>
        <dbReference type="EMBL" id="MBO1076517.1"/>
    </source>
</evidence>